<comment type="caution">
    <text evidence="1">The sequence shown here is derived from an EMBL/GenBank/DDBJ whole genome shotgun (WGS) entry which is preliminary data.</text>
</comment>
<dbReference type="AlphaFoldDB" id="A0A847VD07"/>
<dbReference type="Proteomes" id="UP000564033">
    <property type="component" value="Unassembled WGS sequence"/>
</dbReference>
<dbReference type="EMBL" id="JAAZIL010000044">
    <property type="protein sequence ID" value="NLZ24438.1"/>
    <property type="molecule type" value="Genomic_DNA"/>
</dbReference>
<proteinExistence type="predicted"/>
<evidence type="ECO:0000313" key="1">
    <source>
        <dbReference type="EMBL" id="NLZ24438.1"/>
    </source>
</evidence>
<accession>A0A847VD07</accession>
<reference evidence="1 2" key="1">
    <citation type="journal article" date="2020" name="Biotechnol. Biofuels">
        <title>New insights from the biogas microbiome by comprehensive genome-resolved metagenomics of nearly 1600 species originating from multiple anaerobic digesters.</title>
        <authorList>
            <person name="Campanaro S."/>
            <person name="Treu L."/>
            <person name="Rodriguez-R L.M."/>
            <person name="Kovalovszki A."/>
            <person name="Ziels R.M."/>
            <person name="Maus I."/>
            <person name="Zhu X."/>
            <person name="Kougias P.G."/>
            <person name="Basile A."/>
            <person name="Luo G."/>
            <person name="Schluter A."/>
            <person name="Konstantinidis K.T."/>
            <person name="Angelidaki I."/>
        </authorList>
    </citation>
    <scope>NUCLEOTIDE SEQUENCE [LARGE SCALE GENOMIC DNA]</scope>
    <source>
        <strain evidence="1">AS19jrsBPTG_9</strain>
    </source>
</reference>
<gene>
    <name evidence="1" type="ORF">GX888_01660</name>
</gene>
<organism evidence="1 2">
    <name type="scientific">Candidatus Dojkabacteria bacterium</name>
    <dbReference type="NCBI Taxonomy" id="2099670"/>
    <lineage>
        <taxon>Bacteria</taxon>
        <taxon>Candidatus Dojkabacteria</taxon>
    </lineage>
</organism>
<name>A0A847VD07_9BACT</name>
<evidence type="ECO:0000313" key="2">
    <source>
        <dbReference type="Proteomes" id="UP000564033"/>
    </source>
</evidence>
<sequence length="335" mass="37388">MEIRSRLFEKYENYTLNIPLRGEDKVLVKKDRVGIGDDFLEKTGSSVKKTIYLPTVLHVKSEDSEKYLVCMHGEYIEKGEVIAKKTSSGGLTVIDLTSPVSGILDLSRIKQGYVDILGEERKSIVKSNFEGEIGAIDPTTGLSLTTDVVAVDGVVGSKKEGTLFGQLDTLGDGNTIVTTAFLEREYKGKIVWVGPYLYSSIAVELFERGAIAVLTYAMSYEEFRDLGLPIMIFGGFGSVHCDSLFLKKFLTFIGKYVVLDHRQNQLFILSDLSPRNERWFVNQYINQSVISRSATSYGYIGKTLEYNQESDFVLVDFGKKGTSLIHIGLLDFIDL</sequence>
<protein>
    <submittedName>
        <fullName evidence="1">Uncharacterized protein</fullName>
    </submittedName>
</protein>